<protein>
    <submittedName>
        <fullName evidence="1">Uncharacterized protein</fullName>
    </submittedName>
</protein>
<name>J3LQN2_ORYBR</name>
<dbReference type="Gramene" id="OB03G33580.1">
    <property type="protein sequence ID" value="OB03G33580.1"/>
    <property type="gene ID" value="OB03G33580"/>
</dbReference>
<dbReference type="EnsemblPlants" id="OB03G33580.1">
    <property type="protein sequence ID" value="OB03G33580.1"/>
    <property type="gene ID" value="OB03G33580"/>
</dbReference>
<dbReference type="HOGENOM" id="CLU_2726217_0_0_1"/>
<organism evidence="1">
    <name type="scientific">Oryza brachyantha</name>
    <name type="common">malo sina</name>
    <dbReference type="NCBI Taxonomy" id="4533"/>
    <lineage>
        <taxon>Eukaryota</taxon>
        <taxon>Viridiplantae</taxon>
        <taxon>Streptophyta</taxon>
        <taxon>Embryophyta</taxon>
        <taxon>Tracheophyta</taxon>
        <taxon>Spermatophyta</taxon>
        <taxon>Magnoliopsida</taxon>
        <taxon>Liliopsida</taxon>
        <taxon>Poales</taxon>
        <taxon>Poaceae</taxon>
        <taxon>BOP clade</taxon>
        <taxon>Oryzoideae</taxon>
        <taxon>Oryzeae</taxon>
        <taxon>Oryzinae</taxon>
        <taxon>Oryza</taxon>
    </lineage>
</organism>
<reference evidence="1" key="1">
    <citation type="journal article" date="2013" name="Nat. Commun.">
        <title>Whole-genome sequencing of Oryza brachyantha reveals mechanisms underlying Oryza genome evolution.</title>
        <authorList>
            <person name="Chen J."/>
            <person name="Huang Q."/>
            <person name="Gao D."/>
            <person name="Wang J."/>
            <person name="Lang Y."/>
            <person name="Liu T."/>
            <person name="Li B."/>
            <person name="Bai Z."/>
            <person name="Luis Goicoechea J."/>
            <person name="Liang C."/>
            <person name="Chen C."/>
            <person name="Zhang W."/>
            <person name="Sun S."/>
            <person name="Liao Y."/>
            <person name="Zhang X."/>
            <person name="Yang L."/>
            <person name="Song C."/>
            <person name="Wang M."/>
            <person name="Shi J."/>
            <person name="Liu G."/>
            <person name="Liu J."/>
            <person name="Zhou H."/>
            <person name="Zhou W."/>
            <person name="Yu Q."/>
            <person name="An N."/>
            <person name="Chen Y."/>
            <person name="Cai Q."/>
            <person name="Wang B."/>
            <person name="Liu B."/>
            <person name="Min J."/>
            <person name="Huang Y."/>
            <person name="Wu H."/>
            <person name="Li Z."/>
            <person name="Zhang Y."/>
            <person name="Yin Y."/>
            <person name="Song W."/>
            <person name="Jiang J."/>
            <person name="Jackson S.A."/>
            <person name="Wing R.A."/>
            <person name="Wang J."/>
            <person name="Chen M."/>
        </authorList>
    </citation>
    <scope>NUCLEOTIDE SEQUENCE [LARGE SCALE GENOMIC DNA]</scope>
    <source>
        <strain evidence="1">cv. IRGC 101232</strain>
    </source>
</reference>
<dbReference type="Proteomes" id="UP000006038">
    <property type="component" value="Chromosome 3"/>
</dbReference>
<sequence length="72" mass="7540">MEAGWRAETVWKRRWSRQRGQLVAAVVVSDRSTLGGGDVRRRPEAWLVAAGAVACGGPGGGGARLGYIGGCE</sequence>
<evidence type="ECO:0000313" key="2">
    <source>
        <dbReference type="Proteomes" id="UP000006038"/>
    </source>
</evidence>
<proteinExistence type="predicted"/>
<accession>J3LQN2</accession>
<dbReference type="AlphaFoldDB" id="J3LQN2"/>
<evidence type="ECO:0000313" key="1">
    <source>
        <dbReference type="EnsemblPlants" id="OB03G33580.1"/>
    </source>
</evidence>
<reference evidence="1" key="2">
    <citation type="submission" date="2013-04" db="UniProtKB">
        <authorList>
            <consortium name="EnsemblPlants"/>
        </authorList>
    </citation>
    <scope>IDENTIFICATION</scope>
</reference>
<keyword evidence="2" id="KW-1185">Reference proteome</keyword>